<dbReference type="AlphaFoldDB" id="A0A565B3Z9"/>
<dbReference type="SUPFAM" id="SSF101941">
    <property type="entry name" value="NAC domain"/>
    <property type="match status" value="1"/>
</dbReference>
<dbReference type="GO" id="GO:0006355">
    <property type="term" value="P:regulation of DNA-templated transcription"/>
    <property type="evidence" value="ECO:0007669"/>
    <property type="project" value="InterPro"/>
</dbReference>
<dbReference type="Proteomes" id="UP000489600">
    <property type="component" value="Unassembled WGS sequence"/>
</dbReference>
<dbReference type="Pfam" id="PF02365">
    <property type="entry name" value="NAM"/>
    <property type="match status" value="1"/>
</dbReference>
<accession>A0A565B3Z9</accession>
<keyword evidence="2" id="KW-0805">Transcription regulation</keyword>
<evidence type="ECO:0000259" key="6">
    <source>
        <dbReference type="PROSITE" id="PS51005"/>
    </source>
</evidence>
<name>A0A565B3Z9_9BRAS</name>
<dbReference type="PANTHER" id="PTHR31719:SF122">
    <property type="entry name" value="NAC TRANSCRIPTION FACTOR 32"/>
    <property type="match status" value="1"/>
</dbReference>
<evidence type="ECO:0000256" key="2">
    <source>
        <dbReference type="ARBA" id="ARBA00023015"/>
    </source>
</evidence>
<dbReference type="InterPro" id="IPR003441">
    <property type="entry name" value="NAC-dom"/>
</dbReference>
<evidence type="ECO:0000256" key="1">
    <source>
        <dbReference type="ARBA" id="ARBA00004123"/>
    </source>
</evidence>
<keyword evidence="8" id="KW-1185">Reference proteome</keyword>
<dbReference type="Gene3D" id="2.170.150.80">
    <property type="entry name" value="NAC domain"/>
    <property type="match status" value="1"/>
</dbReference>
<dbReference type="PANTHER" id="PTHR31719">
    <property type="entry name" value="NAC TRANSCRIPTION FACTOR 56"/>
    <property type="match status" value="1"/>
</dbReference>
<gene>
    <name evidence="7" type="ORF">ANE_LOCUS6054</name>
</gene>
<protein>
    <recommendedName>
        <fullName evidence="6">NAC domain-containing protein</fullName>
    </recommendedName>
</protein>
<keyword evidence="3" id="KW-0238">DNA-binding</keyword>
<reference evidence="7" key="1">
    <citation type="submission" date="2019-07" db="EMBL/GenBank/DDBJ databases">
        <authorList>
            <person name="Dittberner H."/>
        </authorList>
    </citation>
    <scope>NUCLEOTIDE SEQUENCE [LARGE SCALE GENOMIC DNA]</scope>
</reference>
<dbReference type="OrthoDB" id="1921961at2759"/>
<evidence type="ECO:0000313" key="7">
    <source>
        <dbReference type="EMBL" id="VVA95609.1"/>
    </source>
</evidence>
<evidence type="ECO:0000256" key="4">
    <source>
        <dbReference type="ARBA" id="ARBA00023163"/>
    </source>
</evidence>
<comment type="caution">
    <text evidence="7">The sequence shown here is derived from an EMBL/GenBank/DDBJ whole genome shotgun (WGS) entry which is preliminary data.</text>
</comment>
<keyword evidence="4" id="KW-0804">Transcription</keyword>
<evidence type="ECO:0000256" key="3">
    <source>
        <dbReference type="ARBA" id="ARBA00023125"/>
    </source>
</evidence>
<dbReference type="InterPro" id="IPR036093">
    <property type="entry name" value="NAC_dom_sf"/>
</dbReference>
<dbReference type="GO" id="GO:0043565">
    <property type="term" value="F:sequence-specific DNA binding"/>
    <property type="evidence" value="ECO:0007669"/>
    <property type="project" value="UniProtKB-ARBA"/>
</dbReference>
<comment type="subcellular location">
    <subcellularLocation>
        <location evidence="1">Nucleus</location>
    </subcellularLocation>
</comment>
<dbReference type="PROSITE" id="PS51005">
    <property type="entry name" value="NAC"/>
    <property type="match status" value="1"/>
</dbReference>
<sequence>MMKAGADLQFPPGFRFHPTDEELVLMYLCRKCASQPIPAPIITELDLYRYDPWDLPDMALYGEKEWYFFSPRDRKYPNGSRPNRAAGTGYWKATGADKPIGRPKPVGIKKALVFYSGKPPIGEKTNWIMHEYRLADVDRSVRKKNSLRLDDWVLCRIYNKKGVIEKRKIEIEHDVKPMNDTCQVMAPESAARLIGGSSCSDQMMSPEFTCEAESEPMRWSNGRLTNNTLNFPFNYVDAITDNEIVSRLLGGNQMWSTSLDPLVVVKQGTF</sequence>
<dbReference type="GO" id="GO:0005634">
    <property type="term" value="C:nucleus"/>
    <property type="evidence" value="ECO:0007669"/>
    <property type="project" value="UniProtKB-SubCell"/>
</dbReference>
<dbReference type="EMBL" id="CABITT030000002">
    <property type="protein sequence ID" value="VVA95609.1"/>
    <property type="molecule type" value="Genomic_DNA"/>
</dbReference>
<keyword evidence="5" id="KW-0539">Nucleus</keyword>
<dbReference type="FunFam" id="2.170.150.80:FF:000004">
    <property type="entry name" value="NAC transcription factor"/>
    <property type="match status" value="1"/>
</dbReference>
<evidence type="ECO:0000313" key="8">
    <source>
        <dbReference type="Proteomes" id="UP000489600"/>
    </source>
</evidence>
<evidence type="ECO:0000256" key="5">
    <source>
        <dbReference type="ARBA" id="ARBA00023242"/>
    </source>
</evidence>
<proteinExistence type="predicted"/>
<feature type="domain" description="NAC" evidence="6">
    <location>
        <begin position="10"/>
        <end position="160"/>
    </location>
</feature>
<organism evidence="7 8">
    <name type="scientific">Arabis nemorensis</name>
    <dbReference type="NCBI Taxonomy" id="586526"/>
    <lineage>
        <taxon>Eukaryota</taxon>
        <taxon>Viridiplantae</taxon>
        <taxon>Streptophyta</taxon>
        <taxon>Embryophyta</taxon>
        <taxon>Tracheophyta</taxon>
        <taxon>Spermatophyta</taxon>
        <taxon>Magnoliopsida</taxon>
        <taxon>eudicotyledons</taxon>
        <taxon>Gunneridae</taxon>
        <taxon>Pentapetalae</taxon>
        <taxon>rosids</taxon>
        <taxon>malvids</taxon>
        <taxon>Brassicales</taxon>
        <taxon>Brassicaceae</taxon>
        <taxon>Arabideae</taxon>
        <taxon>Arabis</taxon>
    </lineage>
</organism>